<keyword evidence="1" id="KW-0472">Membrane</keyword>
<dbReference type="InterPro" id="IPR012867">
    <property type="entry name" value="DUF1648"/>
</dbReference>
<accession>A0A3D9UMT8</accession>
<feature type="domain" description="DUF1648" evidence="2">
    <location>
        <begin position="21"/>
        <end position="63"/>
    </location>
</feature>
<reference evidence="3 4" key="1">
    <citation type="submission" date="2018-08" db="EMBL/GenBank/DDBJ databases">
        <title>Sequencing the genomes of 1000 actinobacteria strains.</title>
        <authorList>
            <person name="Klenk H.-P."/>
        </authorList>
    </citation>
    <scope>NUCLEOTIDE SEQUENCE [LARGE SCALE GENOMIC DNA]</scope>
    <source>
        <strain evidence="3 4">DSM 22967</strain>
    </source>
</reference>
<feature type="transmembrane region" description="Helical" evidence="1">
    <location>
        <begin position="53"/>
        <end position="72"/>
    </location>
</feature>
<keyword evidence="1" id="KW-0812">Transmembrane</keyword>
<feature type="transmembrane region" description="Helical" evidence="1">
    <location>
        <begin position="113"/>
        <end position="134"/>
    </location>
</feature>
<dbReference type="EMBL" id="QTUA01000001">
    <property type="protein sequence ID" value="REF29300.1"/>
    <property type="molecule type" value="Genomic_DNA"/>
</dbReference>
<keyword evidence="4" id="KW-1185">Reference proteome</keyword>
<sequence length="175" mass="18931">MSDTPREPSGRAYRLTVLLGLFASAATWIWLALTAPDRVPTHWSGETPDGWSSKPAALAICGLLLPGVALGISQLSRLATAWPESINVPHKQWWLAEPRRLVRFERLLREDMLLIAASLLGLSALMNVTIGIAAHRPDGAMPTAVFAAAMVLVLGSVLAVVTRMLLGRYDPTDDL</sequence>
<evidence type="ECO:0000313" key="3">
    <source>
        <dbReference type="EMBL" id="REF29300.1"/>
    </source>
</evidence>
<evidence type="ECO:0000259" key="2">
    <source>
        <dbReference type="Pfam" id="PF07853"/>
    </source>
</evidence>
<organism evidence="3 4">
    <name type="scientific">Calidifontibacter indicus</name>
    <dbReference type="NCBI Taxonomy" id="419650"/>
    <lineage>
        <taxon>Bacteria</taxon>
        <taxon>Bacillati</taxon>
        <taxon>Actinomycetota</taxon>
        <taxon>Actinomycetes</taxon>
        <taxon>Micrococcales</taxon>
        <taxon>Dermacoccaceae</taxon>
        <taxon>Calidifontibacter</taxon>
    </lineage>
</organism>
<comment type="caution">
    <text evidence="3">The sequence shown here is derived from an EMBL/GenBank/DDBJ whole genome shotgun (WGS) entry which is preliminary data.</text>
</comment>
<dbReference type="RefSeq" id="WP_115921430.1">
    <property type="nucleotide sequence ID" value="NZ_QTUA01000001.1"/>
</dbReference>
<feature type="transmembrane region" description="Helical" evidence="1">
    <location>
        <begin position="140"/>
        <end position="161"/>
    </location>
</feature>
<evidence type="ECO:0000256" key="1">
    <source>
        <dbReference type="SAM" id="Phobius"/>
    </source>
</evidence>
<name>A0A3D9UMT8_9MICO</name>
<evidence type="ECO:0000313" key="4">
    <source>
        <dbReference type="Proteomes" id="UP000256253"/>
    </source>
</evidence>
<dbReference type="OrthoDB" id="4869080at2"/>
<dbReference type="Pfam" id="PF07853">
    <property type="entry name" value="DUF1648"/>
    <property type="match status" value="1"/>
</dbReference>
<proteinExistence type="predicted"/>
<protein>
    <submittedName>
        <fullName evidence="3">Uncharacterized protein DUF1648</fullName>
    </submittedName>
</protein>
<feature type="transmembrane region" description="Helical" evidence="1">
    <location>
        <begin position="12"/>
        <end position="33"/>
    </location>
</feature>
<gene>
    <name evidence="3" type="ORF">DFJ65_0234</name>
</gene>
<dbReference type="Proteomes" id="UP000256253">
    <property type="component" value="Unassembled WGS sequence"/>
</dbReference>
<dbReference type="AlphaFoldDB" id="A0A3D9UMT8"/>
<keyword evidence="1" id="KW-1133">Transmembrane helix</keyword>